<evidence type="ECO:0000313" key="10">
    <source>
        <dbReference type="Proteomes" id="UP000616547"/>
    </source>
</evidence>
<keyword evidence="2" id="KW-0813">Transport</keyword>
<keyword evidence="10" id="KW-1185">Reference proteome</keyword>
<evidence type="ECO:0000256" key="2">
    <source>
        <dbReference type="ARBA" id="ARBA00022448"/>
    </source>
</evidence>
<comment type="similarity">
    <text evidence="7">Belongs to the drug/metabolite transporter (DMT) superfamily. Small multidrug resistance (SMR) (TC 2.A.7.1) family.</text>
</comment>
<dbReference type="PANTHER" id="PTHR30561">
    <property type="entry name" value="SMR FAMILY PROTON-DEPENDENT DRUG EFFLUX TRANSPORTER SUGE"/>
    <property type="match status" value="1"/>
</dbReference>
<keyword evidence="6 8" id="KW-0472">Membrane</keyword>
<dbReference type="EMBL" id="BOCI01000140">
    <property type="protein sequence ID" value="GHW00841.1"/>
    <property type="molecule type" value="Genomic_DNA"/>
</dbReference>
<dbReference type="InterPro" id="IPR000390">
    <property type="entry name" value="Small_drug/metabolite_transptr"/>
</dbReference>
<dbReference type="PANTHER" id="PTHR30561:SF0">
    <property type="entry name" value="GUANIDINIUM EXPORTER"/>
    <property type="match status" value="1"/>
</dbReference>
<feature type="transmembrane region" description="Helical" evidence="8">
    <location>
        <begin position="84"/>
        <end position="103"/>
    </location>
</feature>
<feature type="transmembrane region" description="Helical" evidence="8">
    <location>
        <begin position="57"/>
        <end position="78"/>
    </location>
</feature>
<evidence type="ECO:0000256" key="6">
    <source>
        <dbReference type="ARBA" id="ARBA00023136"/>
    </source>
</evidence>
<reference evidence="10" key="1">
    <citation type="submission" date="2021-01" db="EMBL/GenBank/DDBJ databases">
        <title>Draft genome sequence of Nasalis larvatus strain YZ03.</title>
        <authorList>
            <person name="Suzuki-Hashido N."/>
            <person name="Tsuchida S."/>
            <person name="Hayakawa T."/>
        </authorList>
    </citation>
    <scope>NUCLEOTIDE SEQUENCE [LARGE SCALE GENOMIC DNA]</scope>
    <source>
        <strain evidence="10">YZ03</strain>
    </source>
</reference>
<dbReference type="InterPro" id="IPR037185">
    <property type="entry name" value="EmrE-like"/>
</dbReference>
<feature type="transmembrane region" description="Helical" evidence="8">
    <location>
        <begin position="33"/>
        <end position="50"/>
    </location>
</feature>
<evidence type="ECO:0000256" key="7">
    <source>
        <dbReference type="RuleBase" id="RU003942"/>
    </source>
</evidence>
<keyword evidence="4 7" id="KW-0812">Transmembrane</keyword>
<dbReference type="RefSeq" id="WP_201330425.1">
    <property type="nucleotide sequence ID" value="NZ_BOCG01000159.1"/>
</dbReference>
<proteinExistence type="inferred from homology"/>
<evidence type="ECO:0000256" key="4">
    <source>
        <dbReference type="ARBA" id="ARBA00022692"/>
    </source>
</evidence>
<keyword evidence="3" id="KW-1003">Cell membrane</keyword>
<evidence type="ECO:0000256" key="3">
    <source>
        <dbReference type="ARBA" id="ARBA00022475"/>
    </source>
</evidence>
<dbReference type="Pfam" id="PF00893">
    <property type="entry name" value="Multi_Drug_Res"/>
    <property type="match status" value="1"/>
</dbReference>
<dbReference type="InterPro" id="IPR045324">
    <property type="entry name" value="Small_multidrug_res"/>
</dbReference>
<dbReference type="Proteomes" id="UP000616547">
    <property type="component" value="Unassembled WGS sequence"/>
</dbReference>
<protein>
    <submittedName>
        <fullName evidence="9">QacE family quaternary ammonium compound efflux SMR transporter</fullName>
    </submittedName>
</protein>
<name>A0ABQ3W379_9LACO</name>
<evidence type="ECO:0000313" key="9">
    <source>
        <dbReference type="EMBL" id="GHW00841.1"/>
    </source>
</evidence>
<comment type="subcellular location">
    <subcellularLocation>
        <location evidence="1 7">Cell membrane</location>
        <topology evidence="1 7">Multi-pass membrane protein</topology>
    </subcellularLocation>
</comment>
<keyword evidence="5 8" id="KW-1133">Transmembrane helix</keyword>
<accession>A0ABQ3W379</accession>
<organism evidence="9 10">
    <name type="scientific">Lactobacillus nasalidis</name>
    <dbReference type="NCBI Taxonomy" id="2797258"/>
    <lineage>
        <taxon>Bacteria</taxon>
        <taxon>Bacillati</taxon>
        <taxon>Bacillota</taxon>
        <taxon>Bacilli</taxon>
        <taxon>Lactobacillales</taxon>
        <taxon>Lactobacillaceae</taxon>
        <taxon>Lactobacillus</taxon>
    </lineage>
</organism>
<dbReference type="Gene3D" id="1.10.3730.20">
    <property type="match status" value="1"/>
</dbReference>
<dbReference type="SUPFAM" id="SSF103481">
    <property type="entry name" value="Multidrug resistance efflux transporter EmrE"/>
    <property type="match status" value="1"/>
</dbReference>
<evidence type="ECO:0000256" key="8">
    <source>
        <dbReference type="SAM" id="Phobius"/>
    </source>
</evidence>
<sequence>MAWIYLFAAGLLECTWSATMKMSEGFSKFGYSLATIIALAGSMALLILATKTLPIALAYPIWTGIGAAGSIIIGATVFKEHIPPMTWIFVVFLLIGVIGIKLTSGE</sequence>
<evidence type="ECO:0000256" key="1">
    <source>
        <dbReference type="ARBA" id="ARBA00004651"/>
    </source>
</evidence>
<evidence type="ECO:0000256" key="5">
    <source>
        <dbReference type="ARBA" id="ARBA00022989"/>
    </source>
</evidence>
<gene>
    <name evidence="9" type="primary">smr</name>
    <name evidence="9" type="ORF">lacNasYZ03_05280</name>
</gene>
<comment type="caution">
    <text evidence="9">The sequence shown here is derived from an EMBL/GenBank/DDBJ whole genome shotgun (WGS) entry which is preliminary data.</text>
</comment>